<evidence type="ECO:0000313" key="2">
    <source>
        <dbReference type="Proteomes" id="UP000191987"/>
    </source>
</evidence>
<reference evidence="1 2" key="1">
    <citation type="submission" date="2016-01" db="EMBL/GenBank/DDBJ databases">
        <authorList>
            <person name="Oliw E.H."/>
        </authorList>
    </citation>
    <scope>NUCLEOTIDE SEQUENCE [LARGE SCALE GENOMIC DNA]</scope>
    <source>
        <strain evidence="1 2">Zutra 3-1</strain>
    </source>
</reference>
<proteinExistence type="predicted"/>
<protein>
    <submittedName>
        <fullName evidence="1">Uncharacterized protein</fullName>
    </submittedName>
</protein>
<dbReference type="Proteomes" id="UP000191987">
    <property type="component" value="Unassembled WGS sequence"/>
</dbReference>
<evidence type="ECO:0000313" key="1">
    <source>
        <dbReference type="EMBL" id="CUX41837.1"/>
    </source>
</evidence>
<dbReference type="AlphaFoldDB" id="A0A1S7QU09"/>
<accession>A0A1S7QU09</accession>
<gene>
    <name evidence="1" type="ORF">AGR7C_Lc100176</name>
</gene>
<dbReference type="EMBL" id="FBWG01000028">
    <property type="protein sequence ID" value="CUX41837.1"/>
    <property type="molecule type" value="Genomic_DNA"/>
</dbReference>
<organism evidence="1 2">
    <name type="scientific">Agrobacterium deltaense Zutra 3/1</name>
    <dbReference type="NCBI Taxonomy" id="1183427"/>
    <lineage>
        <taxon>Bacteria</taxon>
        <taxon>Pseudomonadati</taxon>
        <taxon>Pseudomonadota</taxon>
        <taxon>Alphaproteobacteria</taxon>
        <taxon>Hyphomicrobiales</taxon>
        <taxon>Rhizobiaceae</taxon>
        <taxon>Rhizobium/Agrobacterium group</taxon>
        <taxon>Agrobacterium</taxon>
    </lineage>
</organism>
<name>A0A1S7QU09_9HYPH</name>
<dbReference type="RefSeq" id="WP_080819496.1">
    <property type="nucleotide sequence ID" value="NZ_LT009749.1"/>
</dbReference>
<sequence length="138" mass="15309">MDPAADDDIEKAIAVALAVVPRTFRNGFGGKGVRRRREPTATKEVAVVVTRYLGHTYTFYEDDSAVEKSEVESFLAEALTAVPDDLAKTFADKLTLYSEPARNEIAARLAKALADKWWWTYKPSDAIHLKPMFGSDDA</sequence>